<comment type="caution">
    <text evidence="4">The sequence shown here is derived from an EMBL/GenBank/DDBJ whole genome shotgun (WGS) entry which is preliminary data.</text>
</comment>
<dbReference type="PROSITE" id="PS50294">
    <property type="entry name" value="WD_REPEATS_REGION"/>
    <property type="match status" value="1"/>
</dbReference>
<evidence type="ECO:0000256" key="3">
    <source>
        <dbReference type="PROSITE-ProRule" id="PRU00221"/>
    </source>
</evidence>
<accession>A0A1Q9DBF1</accession>
<dbReference type="AlphaFoldDB" id="A0A1Q9DBF1"/>
<dbReference type="Pfam" id="PF00400">
    <property type="entry name" value="WD40"/>
    <property type="match status" value="4"/>
</dbReference>
<keyword evidence="2" id="KW-0677">Repeat</keyword>
<feature type="repeat" description="WD" evidence="3">
    <location>
        <begin position="587"/>
        <end position="628"/>
    </location>
</feature>
<feature type="repeat" description="WD" evidence="3">
    <location>
        <begin position="506"/>
        <end position="534"/>
    </location>
</feature>
<evidence type="ECO:0000313" key="5">
    <source>
        <dbReference type="Proteomes" id="UP000186817"/>
    </source>
</evidence>
<evidence type="ECO:0000313" key="4">
    <source>
        <dbReference type="EMBL" id="OLP92511.1"/>
    </source>
</evidence>
<dbReference type="InterPro" id="IPR036322">
    <property type="entry name" value="WD40_repeat_dom_sf"/>
</dbReference>
<evidence type="ECO:0000256" key="1">
    <source>
        <dbReference type="ARBA" id="ARBA00022574"/>
    </source>
</evidence>
<keyword evidence="5" id="KW-1185">Reference proteome</keyword>
<dbReference type="PANTHER" id="PTHR10971">
    <property type="entry name" value="MRNA EXPORT FACTOR AND BUB3"/>
    <property type="match status" value="1"/>
</dbReference>
<evidence type="ECO:0000256" key="2">
    <source>
        <dbReference type="ARBA" id="ARBA00022737"/>
    </source>
</evidence>
<proteinExistence type="predicted"/>
<sequence length="985" mass="106553">MQPTTLSESRTQKLPATALKSILRHRSYKLAAFPLLTLLPMLSMEQCCSLWPRVAGPGPRAPAHAPAPANKRVISKQPPSSRSLILAFRIQGPPTVGQMPLEALMLDSCAEALRALQPESLAFPLADARLPPVRGGHDIQVVKKLQLLLSSSFMFLAAYCTGQAHPYAEAAFIDLAPFLLCPGSAPSLQALKANVPPGRGLKCIISLMGNFCGGNFAAAITATATPKLQSGAVLAGLARTCTGKPSERCLDGKVPAECQPSIRPGAGAFVFFGHLHGAKRAALQRARAQVLLRIGREDATSTALAMLQDQMNQLEAGSVDSYAAEEKEKQLVELRLPTNALHMTFYSDYSEAMLSRCLNLWLESVFQSYYAKRAEPIAVRHPLLAQYMSLTKAPDSTLPESSTRVHYLPGLWPELFLDMSGAMRRALRPLRVGVICVRQVPLQPFRGFATTPRSVDFPGLTPAAPELMMETMTTPAPEAEELHSEGVTAQHLQSSGDLIAKETPGDSISCLAWSPSQDIVAAGCWDRSIYLWEVLQGGGEVVGRAAFSREAPVLSCAFSRDGTHIVTGGCDHKVMVRDVQSQKDIELGSHAAPVRYVSTLADENLVVSGSWDKTLRFWSPQQPQPVNTVQLPDRVFAMDVKPPLIVVALADRQMLTFDLSQGASSLRTPSTSMYSALKMQTRAVCCFPSRAGYAAGGIEGRCSVKNLQDASKTFSFKCHQCPTSAGSVNGLDFHPVNTTTLVTAGSDGSFIFWETAQKKCLKRCDASKMSISACRFNASGSLLAYAVSYDWSKGCEGFHDQLPRLFDWAASASSEFGFLPRLKEREVARPCAGCPRAMATFVVSQGSVQGLTETGLRVPRGSCARGPCQLIPQVAVTRNRPACHSQLHRLVGLSLFATGFSRQIWRKARKAARVPRRETATWPSGEGCEVDVSEELLEKAASQVQQKSVALILNRNAKGVTRKVEHKLKAIYPGDDTGTSNSTTA</sequence>
<dbReference type="Proteomes" id="UP000186817">
    <property type="component" value="Unassembled WGS sequence"/>
</dbReference>
<keyword evidence="1 3" id="KW-0853">WD repeat</keyword>
<dbReference type="SUPFAM" id="SSF50978">
    <property type="entry name" value="WD40 repeat-like"/>
    <property type="match status" value="1"/>
</dbReference>
<dbReference type="InterPro" id="IPR001680">
    <property type="entry name" value="WD40_rpt"/>
</dbReference>
<protein>
    <submittedName>
        <fullName evidence="4">Poly(A)+ RNA export protein</fullName>
    </submittedName>
</protein>
<name>A0A1Q9DBF1_SYMMI</name>
<gene>
    <name evidence="4" type="primary">rae1</name>
    <name evidence="4" type="ORF">AK812_SmicGene25694</name>
</gene>
<dbReference type="PROSITE" id="PS50082">
    <property type="entry name" value="WD_REPEATS_2"/>
    <property type="match status" value="2"/>
</dbReference>
<reference evidence="4 5" key="1">
    <citation type="submission" date="2016-02" db="EMBL/GenBank/DDBJ databases">
        <title>Genome analysis of coral dinoflagellate symbionts highlights evolutionary adaptations to a symbiotic lifestyle.</title>
        <authorList>
            <person name="Aranda M."/>
            <person name="Li Y."/>
            <person name="Liew Y.J."/>
            <person name="Baumgarten S."/>
            <person name="Simakov O."/>
            <person name="Wilson M."/>
            <person name="Piel J."/>
            <person name="Ashoor H."/>
            <person name="Bougouffa S."/>
            <person name="Bajic V.B."/>
            <person name="Ryu T."/>
            <person name="Ravasi T."/>
            <person name="Bayer T."/>
            <person name="Micklem G."/>
            <person name="Kim H."/>
            <person name="Bhak J."/>
            <person name="Lajeunesse T.C."/>
            <person name="Voolstra C.R."/>
        </authorList>
    </citation>
    <scope>NUCLEOTIDE SEQUENCE [LARGE SCALE GENOMIC DNA]</scope>
    <source>
        <strain evidence="4 5">CCMP2467</strain>
    </source>
</reference>
<dbReference type="PROSITE" id="PS00678">
    <property type="entry name" value="WD_REPEATS_1"/>
    <property type="match status" value="1"/>
</dbReference>
<dbReference type="SMART" id="SM00320">
    <property type="entry name" value="WD40"/>
    <property type="match status" value="5"/>
</dbReference>
<dbReference type="InterPro" id="IPR015943">
    <property type="entry name" value="WD40/YVTN_repeat-like_dom_sf"/>
</dbReference>
<dbReference type="EMBL" id="LSRX01000619">
    <property type="protein sequence ID" value="OLP92511.1"/>
    <property type="molecule type" value="Genomic_DNA"/>
</dbReference>
<dbReference type="InterPro" id="IPR019775">
    <property type="entry name" value="WD40_repeat_CS"/>
</dbReference>
<organism evidence="4 5">
    <name type="scientific">Symbiodinium microadriaticum</name>
    <name type="common">Dinoflagellate</name>
    <name type="synonym">Zooxanthella microadriatica</name>
    <dbReference type="NCBI Taxonomy" id="2951"/>
    <lineage>
        <taxon>Eukaryota</taxon>
        <taxon>Sar</taxon>
        <taxon>Alveolata</taxon>
        <taxon>Dinophyceae</taxon>
        <taxon>Suessiales</taxon>
        <taxon>Symbiodiniaceae</taxon>
        <taxon>Symbiodinium</taxon>
    </lineage>
</organism>
<dbReference type="OrthoDB" id="256303at2759"/>
<dbReference type="Gene3D" id="2.130.10.10">
    <property type="entry name" value="YVTN repeat-like/Quinoprotein amine dehydrogenase"/>
    <property type="match status" value="1"/>
</dbReference>